<evidence type="ECO:0000256" key="8">
    <source>
        <dbReference type="ARBA" id="ARBA00023054"/>
    </source>
</evidence>
<dbReference type="InterPro" id="IPR013155">
    <property type="entry name" value="M/V/L/I-tRNA-synth_anticd-bd"/>
</dbReference>
<comment type="function">
    <text evidence="12">Catalyzes the attachment of valine to tRNA(Val). As ValRS can inadvertently accommodate and process structurally similar amino acids such as threonine, to avoid such errors, it has a 'posttransfer' editing activity that hydrolyzes mischarged Thr-tRNA(Val) in a tRNA-dependent manner.</text>
</comment>
<gene>
    <name evidence="12 16" type="primary">valS</name>
    <name evidence="16" type="ORF">L21SP3_01893</name>
</gene>
<dbReference type="KEGG" id="pbu:L21SP3_01893"/>
<evidence type="ECO:0000259" key="13">
    <source>
        <dbReference type="Pfam" id="PF00133"/>
    </source>
</evidence>
<evidence type="ECO:0000256" key="11">
    <source>
        <dbReference type="ARBA" id="ARBA00060830"/>
    </source>
</evidence>
<keyword evidence="8 12" id="KW-0175">Coiled coil</keyword>
<dbReference type="PROSITE" id="PS00178">
    <property type="entry name" value="AA_TRNA_LIGASE_I"/>
    <property type="match status" value="1"/>
</dbReference>
<dbReference type="RefSeq" id="WP_077540949.1">
    <property type="nucleotide sequence ID" value="NZ_CP019633.1"/>
</dbReference>
<feature type="binding site" evidence="12">
    <location>
        <position position="587"/>
    </location>
    <ligand>
        <name>ATP</name>
        <dbReference type="ChEBI" id="CHEBI:30616"/>
    </ligand>
</feature>
<dbReference type="GO" id="GO:0006438">
    <property type="term" value="P:valyl-tRNA aminoacylation"/>
    <property type="evidence" value="ECO:0007669"/>
    <property type="project" value="UniProtKB-UniRule"/>
</dbReference>
<dbReference type="InterPro" id="IPR019499">
    <property type="entry name" value="Val-tRNA_synth_tRNA-bd"/>
</dbReference>
<dbReference type="Proteomes" id="UP000188273">
    <property type="component" value="Chromosome"/>
</dbReference>
<comment type="domain">
    <text evidence="12">The C-terminal coiled-coil domain is crucial for aminoacylation activity.</text>
</comment>
<evidence type="ECO:0000256" key="4">
    <source>
        <dbReference type="ARBA" id="ARBA00022598"/>
    </source>
</evidence>
<dbReference type="Gene3D" id="1.10.287.380">
    <property type="entry name" value="Valyl-tRNA synthetase, C-terminal domain"/>
    <property type="match status" value="1"/>
</dbReference>
<dbReference type="InterPro" id="IPR033705">
    <property type="entry name" value="Anticodon_Ia_Val"/>
</dbReference>
<dbReference type="EC" id="6.1.1.9" evidence="12"/>
<dbReference type="NCBIfam" id="TIGR00422">
    <property type="entry name" value="valS"/>
    <property type="match status" value="1"/>
</dbReference>
<dbReference type="Gene3D" id="3.90.740.10">
    <property type="entry name" value="Valyl/Leucyl/Isoleucyl-tRNA synthetase, editing domain"/>
    <property type="match status" value="2"/>
</dbReference>
<dbReference type="InterPro" id="IPR002300">
    <property type="entry name" value="aa-tRNA-synth_Ia"/>
</dbReference>
<keyword evidence="9 12" id="KW-0030">Aminoacyl-tRNA synthetase</keyword>
<comment type="subunit">
    <text evidence="2 12">Monomer.</text>
</comment>
<dbReference type="InterPro" id="IPR002303">
    <property type="entry name" value="Valyl-tRNA_ligase"/>
</dbReference>
<dbReference type="HAMAP" id="MF_02004">
    <property type="entry name" value="Val_tRNA_synth_type1"/>
    <property type="match status" value="1"/>
</dbReference>
<feature type="domain" description="Valyl-tRNA synthetase tRNA-binding arm" evidence="15">
    <location>
        <begin position="894"/>
        <end position="956"/>
    </location>
</feature>
<dbReference type="AlphaFoldDB" id="A0A1Q2HRH9"/>
<evidence type="ECO:0000313" key="16">
    <source>
        <dbReference type="EMBL" id="AQQ10068.1"/>
    </source>
</evidence>
<keyword evidence="6 12" id="KW-0067">ATP-binding</keyword>
<dbReference type="EMBL" id="CP019633">
    <property type="protein sequence ID" value="AQQ10068.1"/>
    <property type="molecule type" value="Genomic_DNA"/>
</dbReference>
<feature type="short sequence motif" description="'HIGH' region" evidence="12">
    <location>
        <begin position="50"/>
        <end position="60"/>
    </location>
</feature>
<dbReference type="Pfam" id="PF00133">
    <property type="entry name" value="tRNA-synt_1"/>
    <property type="match status" value="1"/>
</dbReference>
<feature type="coiled-coil region" evidence="12">
    <location>
        <begin position="897"/>
        <end position="955"/>
    </location>
</feature>
<dbReference type="SUPFAM" id="SSF47323">
    <property type="entry name" value="Anticodon-binding domain of a subclass of class I aminoacyl-tRNA synthetases"/>
    <property type="match status" value="1"/>
</dbReference>
<dbReference type="InterPro" id="IPR014729">
    <property type="entry name" value="Rossmann-like_a/b/a_fold"/>
</dbReference>
<accession>A0A1Q2HRH9</accession>
<dbReference type="GO" id="GO:0005829">
    <property type="term" value="C:cytosol"/>
    <property type="evidence" value="ECO:0007669"/>
    <property type="project" value="TreeGrafter"/>
</dbReference>
<dbReference type="PANTHER" id="PTHR11946">
    <property type="entry name" value="VALYL-TRNA SYNTHETASES"/>
    <property type="match status" value="1"/>
</dbReference>
<proteinExistence type="inferred from homology"/>
<keyword evidence="4 12" id="KW-0436">Ligase</keyword>
<evidence type="ECO:0000313" key="17">
    <source>
        <dbReference type="Proteomes" id="UP000188273"/>
    </source>
</evidence>
<keyword evidence="7 12" id="KW-0648">Protein biosynthesis</keyword>
<dbReference type="InterPro" id="IPR009008">
    <property type="entry name" value="Val/Leu/Ile-tRNA-synth_edit"/>
</dbReference>
<dbReference type="FunFam" id="1.10.287.380:FF:000001">
    <property type="entry name" value="Valine--tRNA ligase"/>
    <property type="match status" value="1"/>
</dbReference>
<dbReference type="InterPro" id="IPR010978">
    <property type="entry name" value="tRNA-bd_arm"/>
</dbReference>
<protein>
    <recommendedName>
        <fullName evidence="12">Valine--tRNA ligase</fullName>
        <ecNumber evidence="12">6.1.1.9</ecNumber>
    </recommendedName>
    <alternativeName>
        <fullName evidence="12">Valyl-tRNA synthetase</fullName>
        <shortName evidence="12">ValRS</shortName>
    </alternativeName>
</protein>
<evidence type="ECO:0000256" key="5">
    <source>
        <dbReference type="ARBA" id="ARBA00022741"/>
    </source>
</evidence>
<name>A0A1Q2HRH9_9BACT</name>
<evidence type="ECO:0000256" key="1">
    <source>
        <dbReference type="ARBA" id="ARBA00004496"/>
    </source>
</evidence>
<dbReference type="FunFam" id="3.40.50.620:FF:000032">
    <property type="entry name" value="Valine--tRNA ligase"/>
    <property type="match status" value="1"/>
</dbReference>
<dbReference type="SUPFAM" id="SSF52374">
    <property type="entry name" value="Nucleotidylyl transferase"/>
    <property type="match status" value="1"/>
</dbReference>
<dbReference type="SUPFAM" id="SSF46589">
    <property type="entry name" value="tRNA-binding arm"/>
    <property type="match status" value="1"/>
</dbReference>
<dbReference type="GO" id="GO:0002161">
    <property type="term" value="F:aminoacyl-tRNA deacylase activity"/>
    <property type="evidence" value="ECO:0007669"/>
    <property type="project" value="InterPro"/>
</dbReference>
<keyword evidence="17" id="KW-1185">Reference proteome</keyword>
<sequence length="956" mass="109613">MAKELSKVYNPREVEQLAEKLWLDAGSYHTEPPSKGGKDSKPYTIVIPPPNVTGMLHMGHALNNTLQDVIIRFKRMQGFNTLWMPGTDHAGIATQSVVEKKLHSEHGKTRHDVGREGLVEMIWEWKQQYGDRILEQLKGIGASCDWQRTRFTLDDMCARAVRRTFYKLFSDKLIYKGKRLVNWDPHLQTAVADDEVVHKTVQGNFYYMKYPLSDGSREVMIATTRPETMLGDTAVAVNPKDERAEELIGKMIDLPLTGRKIPIIADDYVKRGEGTGFLKVTPAHDPNDYEIGLRHDLERINILTPEGYINENGGDFEGLDRFEARKRIVERLQDEGLLEKIEPREQEVGHSDRSGVIIEPYLSDQWFVSVAPLAAPAIEVLRERRLKFHPKRYESAYADWLEGIRDWCISRQLWWGHRIPIWSVELEVENPIENPDADPISDEIKSALSSKTGVSWLEFTEDLGEFAVQIFPDEEDPAKVRIDICIAEKDRTAEDLLEKHGFRRDPDVLDTWFSSALWPFSTLGWPEQTEELKFYYPTDLLITSRDIITLWVSRMVMMGLYNMGEVPFSDVFIHGKILDGNGETMSKSKGNGIDPLAIIEHYGADAMRFSLANMTTENQDMRMPVKQDEQGRNISSKFDIGRNFCNKLWNASRFAMMNLENISADEFDADKMDMTDRWILSRLEDTVCYVTDMLGEYKFSEPAGAIYRFFWNDLCDWYLEWGKPRMKDDSERPIFQNVLAFLLDNTLRLMHPFMPFITEGIFQTLAEYAPSRPLKGLVKRSGEELLIEAAWPGSELEQFRNPDIEQQINEVQTIVKSIREVRSQYNIAPKQKIKAGISAPESYQPLYEKCKELIVNLAGLESLEIAENIERQGTTATNVIGEIEVFVHGVIDPDAEKKRLEKQKQDLVKAAKGVEGRLSNESYVKNAPPAIVQDSRNKLAELKEQIEAVDKLLEEL</sequence>
<dbReference type="InterPro" id="IPR009080">
    <property type="entry name" value="tRNAsynth_Ia_anticodon-bd"/>
</dbReference>
<organism evidence="16 17">
    <name type="scientific">Sedimentisphaera cyanobacteriorum</name>
    <dbReference type="NCBI Taxonomy" id="1940790"/>
    <lineage>
        <taxon>Bacteria</taxon>
        <taxon>Pseudomonadati</taxon>
        <taxon>Planctomycetota</taxon>
        <taxon>Phycisphaerae</taxon>
        <taxon>Sedimentisphaerales</taxon>
        <taxon>Sedimentisphaeraceae</taxon>
        <taxon>Sedimentisphaera</taxon>
    </lineage>
</organism>
<keyword evidence="5 12" id="KW-0547">Nucleotide-binding</keyword>
<comment type="catalytic activity">
    <reaction evidence="10 12">
        <text>tRNA(Val) + L-valine + ATP = L-valyl-tRNA(Val) + AMP + diphosphate</text>
        <dbReference type="Rhea" id="RHEA:10704"/>
        <dbReference type="Rhea" id="RHEA-COMP:9672"/>
        <dbReference type="Rhea" id="RHEA-COMP:9708"/>
        <dbReference type="ChEBI" id="CHEBI:30616"/>
        <dbReference type="ChEBI" id="CHEBI:33019"/>
        <dbReference type="ChEBI" id="CHEBI:57762"/>
        <dbReference type="ChEBI" id="CHEBI:78442"/>
        <dbReference type="ChEBI" id="CHEBI:78537"/>
        <dbReference type="ChEBI" id="CHEBI:456215"/>
        <dbReference type="EC" id="6.1.1.9"/>
    </reaction>
</comment>
<evidence type="ECO:0000256" key="3">
    <source>
        <dbReference type="ARBA" id="ARBA00022490"/>
    </source>
</evidence>
<evidence type="ECO:0000259" key="15">
    <source>
        <dbReference type="Pfam" id="PF10458"/>
    </source>
</evidence>
<dbReference type="SUPFAM" id="SSF50677">
    <property type="entry name" value="ValRS/IleRS/LeuRS editing domain"/>
    <property type="match status" value="1"/>
</dbReference>
<dbReference type="Pfam" id="PF08264">
    <property type="entry name" value="Anticodon_1"/>
    <property type="match status" value="1"/>
</dbReference>
<evidence type="ECO:0000256" key="6">
    <source>
        <dbReference type="ARBA" id="ARBA00022840"/>
    </source>
</evidence>
<keyword evidence="3 12" id="KW-0963">Cytoplasm</keyword>
<comment type="similarity">
    <text evidence="11 12">Belongs to the class-I aminoacyl-tRNA synthetase family. ValS type 1 subfamily.</text>
</comment>
<feature type="domain" description="Aminoacyl-tRNA synthetase class Ia" evidence="13">
    <location>
        <begin position="20"/>
        <end position="623"/>
    </location>
</feature>
<comment type="caution">
    <text evidence="12">Lacks conserved residue(s) required for the propagation of feature annotation.</text>
</comment>
<evidence type="ECO:0000256" key="9">
    <source>
        <dbReference type="ARBA" id="ARBA00023146"/>
    </source>
</evidence>
<evidence type="ECO:0000256" key="2">
    <source>
        <dbReference type="ARBA" id="ARBA00011245"/>
    </source>
</evidence>
<dbReference type="GO" id="GO:0005524">
    <property type="term" value="F:ATP binding"/>
    <property type="evidence" value="ECO:0007669"/>
    <property type="project" value="UniProtKB-UniRule"/>
</dbReference>
<dbReference type="NCBIfam" id="NF004349">
    <property type="entry name" value="PRK05729.1"/>
    <property type="match status" value="1"/>
</dbReference>
<dbReference type="GO" id="GO:0004832">
    <property type="term" value="F:valine-tRNA ligase activity"/>
    <property type="evidence" value="ECO:0007669"/>
    <property type="project" value="UniProtKB-UniRule"/>
</dbReference>
<dbReference type="STRING" id="1940790.L21SP3_01893"/>
<reference evidence="17" key="1">
    <citation type="submission" date="2017-02" db="EMBL/GenBank/DDBJ databases">
        <title>Comparative genomics and description of representatives of a novel lineage of planctomycetes thriving in anoxic sediments.</title>
        <authorList>
            <person name="Spring S."/>
            <person name="Bunk B."/>
            <person name="Sproer C."/>
            <person name="Klenk H.-P."/>
        </authorList>
    </citation>
    <scope>NUCLEOTIDE SEQUENCE [LARGE SCALE GENOMIC DNA]</scope>
    <source>
        <strain evidence="17">L21-RPul-D3</strain>
    </source>
</reference>
<dbReference type="Gene3D" id="3.40.50.620">
    <property type="entry name" value="HUPs"/>
    <property type="match status" value="2"/>
</dbReference>
<dbReference type="InterPro" id="IPR037118">
    <property type="entry name" value="Val-tRNA_synth_C_sf"/>
</dbReference>
<comment type="subcellular location">
    <subcellularLocation>
        <location evidence="1 12">Cytoplasm</location>
    </subcellularLocation>
</comment>
<dbReference type="CDD" id="cd07962">
    <property type="entry name" value="Anticodon_Ia_Val"/>
    <property type="match status" value="1"/>
</dbReference>
<evidence type="ECO:0000256" key="10">
    <source>
        <dbReference type="ARBA" id="ARBA00047552"/>
    </source>
</evidence>
<dbReference type="InterPro" id="IPR001412">
    <property type="entry name" value="aa-tRNA-synth_I_CS"/>
</dbReference>
<dbReference type="PRINTS" id="PR00986">
    <property type="entry name" value="TRNASYNTHVAL"/>
</dbReference>
<evidence type="ECO:0000256" key="12">
    <source>
        <dbReference type="HAMAP-Rule" id="MF_02004"/>
    </source>
</evidence>
<dbReference type="PANTHER" id="PTHR11946:SF93">
    <property type="entry name" value="VALINE--TRNA LIGASE, CHLOROPLASTIC_MITOCHONDRIAL 2"/>
    <property type="match status" value="1"/>
</dbReference>
<dbReference type="CDD" id="cd00817">
    <property type="entry name" value="ValRS_core"/>
    <property type="match status" value="1"/>
</dbReference>
<comment type="domain">
    <text evidence="12">ValRS has two distinct active sites: one for aminoacylation and one for editing. The misactivated threonine is translocated from the active site to the editing site.</text>
</comment>
<evidence type="ECO:0000256" key="7">
    <source>
        <dbReference type="ARBA" id="ARBA00022917"/>
    </source>
</evidence>
<evidence type="ECO:0000259" key="14">
    <source>
        <dbReference type="Pfam" id="PF08264"/>
    </source>
</evidence>
<dbReference type="Pfam" id="PF10458">
    <property type="entry name" value="Val_tRNA-synt_C"/>
    <property type="match status" value="1"/>
</dbReference>
<feature type="domain" description="Methionyl/Valyl/Leucyl/Isoleucyl-tRNA synthetase anticodon-binding" evidence="14">
    <location>
        <begin position="676"/>
        <end position="834"/>
    </location>
</feature>
<dbReference type="Gene3D" id="1.10.730.10">
    <property type="entry name" value="Isoleucyl-tRNA Synthetase, Domain 1"/>
    <property type="match status" value="1"/>
</dbReference>